<dbReference type="InterPro" id="IPR012910">
    <property type="entry name" value="Plug_dom"/>
</dbReference>
<dbReference type="SUPFAM" id="SSF56935">
    <property type="entry name" value="Porins"/>
    <property type="match status" value="1"/>
</dbReference>
<dbReference type="Pfam" id="PF07715">
    <property type="entry name" value="Plug"/>
    <property type="match status" value="1"/>
</dbReference>
<name>A0A7W7AE80_9SPHN</name>
<evidence type="ECO:0008006" key="12">
    <source>
        <dbReference type="Google" id="ProtNLM"/>
    </source>
</evidence>
<dbReference type="Gene3D" id="2.170.130.10">
    <property type="entry name" value="TonB-dependent receptor, plug domain"/>
    <property type="match status" value="1"/>
</dbReference>
<keyword evidence="3" id="KW-1134">Transmembrane beta strand</keyword>
<feature type="signal peptide" evidence="7">
    <location>
        <begin position="1"/>
        <end position="35"/>
    </location>
</feature>
<proteinExistence type="predicted"/>
<keyword evidence="5" id="KW-0472">Membrane</keyword>
<sequence length="1000" mass="108302">MNIKTFSALRASAAPLALVVAGFAGSAAFVAPAMAQDVTAASLSGTVVDDSGKPISGARVEVTSVDRGFTRTTTTSGNGTFTLPGVQVGTYNVTVMADGYTTTRSENVSVGLGGNNFDFTVSSEAPTTGEIVVRGAPVRKVDFSGTATGIVFDVQKVAETVPVGRSIEAIQLLTPQVTSGDSAFGGVSIAGSSVAENVYYINGMNITNFRTFVGGTTVPFEFYDQVQVKTGGYQAEFGRNTGGAVIALTRSGSNTFHGGFNVYYQPEWGYEQAPNTYSQNNKLDKREVIEGNIWASGPVIKDRLFFFGFFNPRHYTQSDTDAFGDTTTRVNNKPFYGGKLDLNLFDGHRVEGTYFNDSQDEKVKFNGSPTTNFSGGSNYIVKYTGAFTDWFTLSALYGKSKFNQTSAGADDANPYVLDGRVPEDGLKLISGNPAGVIDTGRDQRTNYRIDADLNFSLLGEHHLRAGWDLEKLQADNATIYSGGVYYRYYRSGAGGALSGRIAPNTDYVRVRTLNSGGSFKSENTAFYIQDDWDVTDRVNLSIGVRNDKFVNKDGLGAPFTSLKNQWAPRLGINFDPTGDKTARISAFYGRYYLPVAANTNIRLAGSETFLQDWYTLPTGAGGAYTGSLTSPTLGTKVLAEVLSPGGVADPTTLVSKNLKPQYLDEFIVGGEYNFPNRMKVSVNFTYRKLGAVLEDVDFDGSGDPTSPSTYYGSIIKAFCANQSQAWCNSTTVPTIGSGGYVLMNPGKDLVINVADAAGALHEVTIPASFIGLPKAKRTYWAAELKWERPFENGWGLTASYVWSRSRGNYEGGVKSDNGQDDTGLTQDFDELGWVDGSYGFLPNHREHTFKVFGNWKPTDRLNLGFNALLQSPRKFGCIGTYPKGDLRATGTSAASWYCDSQINAGNIDGTVGQPVGRGTVFDSDWNKRVDMSIAYTIPMESIAGGITLRADVFNVFNFKSKLDFNEFGDLDTVTSINPNYRKVTGYQTPRFFRFGVSANF</sequence>
<dbReference type="InterPro" id="IPR037066">
    <property type="entry name" value="Plug_dom_sf"/>
</dbReference>
<evidence type="ECO:0000313" key="11">
    <source>
        <dbReference type="Proteomes" id="UP000538566"/>
    </source>
</evidence>
<dbReference type="Gene3D" id="2.60.40.1120">
    <property type="entry name" value="Carboxypeptidase-like, regulatory domain"/>
    <property type="match status" value="1"/>
</dbReference>
<dbReference type="GO" id="GO:0015344">
    <property type="term" value="F:siderophore uptake transmembrane transporter activity"/>
    <property type="evidence" value="ECO:0007669"/>
    <property type="project" value="TreeGrafter"/>
</dbReference>
<dbReference type="PANTHER" id="PTHR30069:SF46">
    <property type="entry name" value="OAR PROTEIN"/>
    <property type="match status" value="1"/>
</dbReference>
<evidence type="ECO:0000256" key="4">
    <source>
        <dbReference type="ARBA" id="ARBA00022692"/>
    </source>
</evidence>
<dbReference type="InterPro" id="IPR036942">
    <property type="entry name" value="Beta-barrel_TonB_sf"/>
</dbReference>
<comment type="subcellular location">
    <subcellularLocation>
        <location evidence="1">Cell outer membrane</location>
        <topology evidence="1">Multi-pass membrane protein</topology>
    </subcellularLocation>
</comment>
<protein>
    <recommendedName>
        <fullName evidence="12">TonB-dependent receptor-like protein</fullName>
    </recommendedName>
</protein>
<feature type="domain" description="TonB-dependent receptor plug" evidence="8">
    <location>
        <begin position="159"/>
        <end position="245"/>
    </location>
</feature>
<dbReference type="Pfam" id="PF13620">
    <property type="entry name" value="CarboxypepD_reg"/>
    <property type="match status" value="1"/>
</dbReference>
<gene>
    <name evidence="10" type="ORF">GGR37_002942</name>
</gene>
<dbReference type="Pfam" id="PF25183">
    <property type="entry name" value="OMP_b-brl_4"/>
    <property type="match status" value="2"/>
</dbReference>
<organism evidence="10 11">
    <name type="scientific">Novosphingobium taihuense</name>
    <dbReference type="NCBI Taxonomy" id="260085"/>
    <lineage>
        <taxon>Bacteria</taxon>
        <taxon>Pseudomonadati</taxon>
        <taxon>Pseudomonadota</taxon>
        <taxon>Alphaproteobacteria</taxon>
        <taxon>Sphingomonadales</taxon>
        <taxon>Sphingomonadaceae</taxon>
        <taxon>Novosphingobium</taxon>
    </lineage>
</organism>
<evidence type="ECO:0000256" key="2">
    <source>
        <dbReference type="ARBA" id="ARBA00022448"/>
    </source>
</evidence>
<evidence type="ECO:0000259" key="8">
    <source>
        <dbReference type="Pfam" id="PF07715"/>
    </source>
</evidence>
<comment type="caution">
    <text evidence="10">The sequence shown here is derived from an EMBL/GenBank/DDBJ whole genome shotgun (WGS) entry which is preliminary data.</text>
</comment>
<accession>A0A7W7AE80</accession>
<dbReference type="GO" id="GO:0044718">
    <property type="term" value="P:siderophore transmembrane transport"/>
    <property type="evidence" value="ECO:0007669"/>
    <property type="project" value="TreeGrafter"/>
</dbReference>
<keyword evidence="4" id="KW-0812">Transmembrane</keyword>
<dbReference type="InterPro" id="IPR057601">
    <property type="entry name" value="Oar-like_b-barrel"/>
</dbReference>
<keyword evidence="7" id="KW-0732">Signal</keyword>
<evidence type="ECO:0000256" key="5">
    <source>
        <dbReference type="ARBA" id="ARBA00023136"/>
    </source>
</evidence>
<feature type="domain" description="TonB-dependent transporter Oar-like beta-barrel" evidence="9">
    <location>
        <begin position="559"/>
        <end position="856"/>
    </location>
</feature>
<evidence type="ECO:0000256" key="7">
    <source>
        <dbReference type="SAM" id="SignalP"/>
    </source>
</evidence>
<feature type="chain" id="PRO_5031133784" description="TonB-dependent receptor-like protein" evidence="7">
    <location>
        <begin position="36"/>
        <end position="1000"/>
    </location>
</feature>
<keyword evidence="6" id="KW-0998">Cell outer membrane</keyword>
<evidence type="ECO:0000256" key="6">
    <source>
        <dbReference type="ARBA" id="ARBA00023237"/>
    </source>
</evidence>
<dbReference type="AlphaFoldDB" id="A0A7W7AE80"/>
<dbReference type="Gene3D" id="2.40.170.20">
    <property type="entry name" value="TonB-dependent receptor, beta-barrel domain"/>
    <property type="match status" value="1"/>
</dbReference>
<dbReference type="GO" id="GO:0009279">
    <property type="term" value="C:cell outer membrane"/>
    <property type="evidence" value="ECO:0007669"/>
    <property type="project" value="UniProtKB-SubCell"/>
</dbReference>
<evidence type="ECO:0000256" key="1">
    <source>
        <dbReference type="ARBA" id="ARBA00004571"/>
    </source>
</evidence>
<evidence type="ECO:0000313" key="10">
    <source>
        <dbReference type="EMBL" id="MBB4614655.1"/>
    </source>
</evidence>
<dbReference type="PANTHER" id="PTHR30069">
    <property type="entry name" value="TONB-DEPENDENT OUTER MEMBRANE RECEPTOR"/>
    <property type="match status" value="1"/>
</dbReference>
<keyword evidence="11" id="KW-1185">Reference proteome</keyword>
<dbReference type="SUPFAM" id="SSF49464">
    <property type="entry name" value="Carboxypeptidase regulatory domain-like"/>
    <property type="match status" value="1"/>
</dbReference>
<dbReference type="InterPro" id="IPR008969">
    <property type="entry name" value="CarboxyPept-like_regulatory"/>
</dbReference>
<dbReference type="OrthoDB" id="9768147at2"/>
<keyword evidence="2" id="KW-0813">Transport</keyword>
<dbReference type="InterPro" id="IPR039426">
    <property type="entry name" value="TonB-dep_rcpt-like"/>
</dbReference>
<feature type="domain" description="TonB-dependent transporter Oar-like beta-barrel" evidence="9">
    <location>
        <begin position="318"/>
        <end position="547"/>
    </location>
</feature>
<reference evidence="10 11" key="1">
    <citation type="submission" date="2020-08" db="EMBL/GenBank/DDBJ databases">
        <title>Genomic Encyclopedia of Type Strains, Phase IV (KMG-IV): sequencing the most valuable type-strain genomes for metagenomic binning, comparative biology and taxonomic classification.</title>
        <authorList>
            <person name="Goeker M."/>
        </authorList>
    </citation>
    <scope>NUCLEOTIDE SEQUENCE [LARGE SCALE GENOMIC DNA]</scope>
    <source>
        <strain evidence="10 11">DSM 17507</strain>
    </source>
</reference>
<evidence type="ECO:0000259" key="9">
    <source>
        <dbReference type="Pfam" id="PF25183"/>
    </source>
</evidence>
<evidence type="ECO:0000256" key="3">
    <source>
        <dbReference type="ARBA" id="ARBA00022452"/>
    </source>
</evidence>
<dbReference type="Proteomes" id="UP000538566">
    <property type="component" value="Unassembled WGS sequence"/>
</dbReference>
<dbReference type="RefSeq" id="WP_158637707.1">
    <property type="nucleotide sequence ID" value="NZ_JACHOA010000005.1"/>
</dbReference>
<dbReference type="EMBL" id="JACHOA010000005">
    <property type="protein sequence ID" value="MBB4614655.1"/>
    <property type="molecule type" value="Genomic_DNA"/>
</dbReference>